<reference evidence="1" key="2">
    <citation type="submission" date="2021-03" db="UniProtKB">
        <authorList>
            <consortium name="EnsemblPlants"/>
        </authorList>
    </citation>
    <scope>IDENTIFICATION</scope>
</reference>
<dbReference type="AlphaFoldDB" id="A0A803LFH7"/>
<dbReference type="EnsemblPlants" id="AUR62011933-RA">
    <property type="protein sequence ID" value="AUR62011933-RA:cds"/>
    <property type="gene ID" value="AUR62011933"/>
</dbReference>
<proteinExistence type="predicted"/>
<sequence length="146" mass="15751">MCGATNVPNACISCIKGDGQDAKTDVDVIQGMLGCGDDDATQLEEDVNKILDDDNTDPKTRETLQHINPWIQAIIIQGGTVQDQVAHRDFKDARSTIRDVIYANLHSCNSALSSSGISIPPPVFSGLFNVEADYKLSDQLMASVKV</sequence>
<dbReference type="InterPro" id="IPR035513">
    <property type="entry name" value="Invertase/methylesterase_inhib"/>
</dbReference>
<name>A0A803LFH7_CHEQI</name>
<evidence type="ECO:0000313" key="2">
    <source>
        <dbReference type="Proteomes" id="UP000596660"/>
    </source>
</evidence>
<dbReference type="Proteomes" id="UP000596660">
    <property type="component" value="Unplaced"/>
</dbReference>
<dbReference type="Gramene" id="AUR62011933-RA">
    <property type="protein sequence ID" value="AUR62011933-RA:cds"/>
    <property type="gene ID" value="AUR62011933"/>
</dbReference>
<dbReference type="Gene3D" id="1.20.140.40">
    <property type="entry name" value="Invertase/pectin methylesterase inhibitor family protein"/>
    <property type="match status" value="1"/>
</dbReference>
<accession>A0A803LFH7</accession>
<keyword evidence="2" id="KW-1185">Reference proteome</keyword>
<evidence type="ECO:0000313" key="1">
    <source>
        <dbReference type="EnsemblPlants" id="AUR62011933-RA:cds"/>
    </source>
</evidence>
<organism evidence="1 2">
    <name type="scientific">Chenopodium quinoa</name>
    <name type="common">Quinoa</name>
    <dbReference type="NCBI Taxonomy" id="63459"/>
    <lineage>
        <taxon>Eukaryota</taxon>
        <taxon>Viridiplantae</taxon>
        <taxon>Streptophyta</taxon>
        <taxon>Embryophyta</taxon>
        <taxon>Tracheophyta</taxon>
        <taxon>Spermatophyta</taxon>
        <taxon>Magnoliopsida</taxon>
        <taxon>eudicotyledons</taxon>
        <taxon>Gunneridae</taxon>
        <taxon>Pentapetalae</taxon>
        <taxon>Caryophyllales</taxon>
        <taxon>Chenopodiaceae</taxon>
        <taxon>Chenopodioideae</taxon>
        <taxon>Atripliceae</taxon>
        <taxon>Chenopodium</taxon>
    </lineage>
</organism>
<reference evidence="1" key="1">
    <citation type="journal article" date="2017" name="Nature">
        <title>The genome of Chenopodium quinoa.</title>
        <authorList>
            <person name="Jarvis D.E."/>
            <person name="Ho Y.S."/>
            <person name="Lightfoot D.J."/>
            <person name="Schmoeckel S.M."/>
            <person name="Li B."/>
            <person name="Borm T.J.A."/>
            <person name="Ohyanagi H."/>
            <person name="Mineta K."/>
            <person name="Michell C.T."/>
            <person name="Saber N."/>
            <person name="Kharbatia N.M."/>
            <person name="Rupper R.R."/>
            <person name="Sharp A.R."/>
            <person name="Dally N."/>
            <person name="Boughton B.A."/>
            <person name="Woo Y.H."/>
            <person name="Gao G."/>
            <person name="Schijlen E.G.W.M."/>
            <person name="Guo X."/>
            <person name="Momin A.A."/>
            <person name="Negrao S."/>
            <person name="Al-Babili S."/>
            <person name="Gehring C."/>
            <person name="Roessner U."/>
            <person name="Jung C."/>
            <person name="Murphy K."/>
            <person name="Arold S.T."/>
            <person name="Gojobori T."/>
            <person name="van der Linden C.G."/>
            <person name="van Loo E.N."/>
            <person name="Jellen E.N."/>
            <person name="Maughan P.J."/>
            <person name="Tester M."/>
        </authorList>
    </citation>
    <scope>NUCLEOTIDE SEQUENCE [LARGE SCALE GENOMIC DNA]</scope>
    <source>
        <strain evidence="1">cv. PI 614886</strain>
    </source>
</reference>
<protein>
    <submittedName>
        <fullName evidence="1">Uncharacterized protein</fullName>
    </submittedName>
</protein>